<evidence type="ECO:0000256" key="2">
    <source>
        <dbReference type="SAM" id="SignalP"/>
    </source>
</evidence>
<name>A0A9D1NIS3_9FIRM</name>
<reference evidence="3" key="1">
    <citation type="submission" date="2020-10" db="EMBL/GenBank/DDBJ databases">
        <authorList>
            <person name="Gilroy R."/>
        </authorList>
    </citation>
    <scope>NUCLEOTIDE SEQUENCE</scope>
    <source>
        <strain evidence="3">4920</strain>
    </source>
</reference>
<keyword evidence="1" id="KW-0472">Membrane</keyword>
<evidence type="ECO:0000313" key="3">
    <source>
        <dbReference type="EMBL" id="HIV03213.1"/>
    </source>
</evidence>
<feature type="transmembrane region" description="Helical" evidence="1">
    <location>
        <begin position="170"/>
        <end position="194"/>
    </location>
</feature>
<feature type="chain" id="PRO_5039614180" evidence="2">
    <location>
        <begin position="20"/>
        <end position="387"/>
    </location>
</feature>
<evidence type="ECO:0000256" key="1">
    <source>
        <dbReference type="SAM" id="Phobius"/>
    </source>
</evidence>
<dbReference type="AlphaFoldDB" id="A0A9D1NIS3"/>
<feature type="transmembrane region" description="Helical" evidence="1">
    <location>
        <begin position="201"/>
        <end position="219"/>
    </location>
</feature>
<feature type="transmembrane region" description="Helical" evidence="1">
    <location>
        <begin position="239"/>
        <end position="259"/>
    </location>
</feature>
<evidence type="ECO:0000313" key="4">
    <source>
        <dbReference type="Proteomes" id="UP000886743"/>
    </source>
</evidence>
<comment type="caution">
    <text evidence="3">The sequence shown here is derived from an EMBL/GenBank/DDBJ whole genome shotgun (WGS) entry which is preliminary data.</text>
</comment>
<dbReference type="InterPro" id="IPR014194">
    <property type="entry name" value="Spore_III_AE"/>
</dbReference>
<keyword evidence="1" id="KW-0812">Transmembrane</keyword>
<protein>
    <submittedName>
        <fullName evidence="3">Stage III sporulation protein AE</fullName>
    </submittedName>
</protein>
<feature type="transmembrane region" description="Helical" evidence="1">
    <location>
        <begin position="359"/>
        <end position="386"/>
    </location>
</feature>
<feature type="signal peptide" evidence="2">
    <location>
        <begin position="1"/>
        <end position="19"/>
    </location>
</feature>
<accession>A0A9D1NIS3</accession>
<dbReference type="EMBL" id="DVOF01000192">
    <property type="protein sequence ID" value="HIV03213.1"/>
    <property type="molecule type" value="Genomic_DNA"/>
</dbReference>
<organism evidence="3 4">
    <name type="scientific">Candidatus Aphodoplasma excrementigallinarum</name>
    <dbReference type="NCBI Taxonomy" id="2840673"/>
    <lineage>
        <taxon>Bacteria</taxon>
        <taxon>Bacillati</taxon>
        <taxon>Bacillota</taxon>
        <taxon>Clostridia</taxon>
        <taxon>Eubacteriales</taxon>
        <taxon>Candidatus Aphodoplasma</taxon>
    </lineage>
</organism>
<sequence>MKKFLWVVLCLSLMLPCLAVNGTEPDGGAAVYDVEAEVESYGLDALDGYTGEAEDYFTNGASFSDTVLALATGQEVLDARSILHLIVQGLFGEGFDCMALLLSVIAISVLFSLLNNMKSSFNQETVSEIAFFVCYLILAALIVQAFGSAARLVTSTVKSASVFINALAPVLMTMLVTSGGIVSAAAVNPIILLAAQLTATVVERLLMPLLYSSAALYLVSEINETIRVVKFADFLKKTVKWALCLILTVFAGILAIQGFCSVPMDGAAAKAAKYVVGTAVPVVGSILSDTVETVAGCSLVVKNATGAAGMIAVLIIATAPVLRLLAVCAVFHIGAAVIEPIADKRIANVMSNIASVTSLMAAIVITVALLFLICIGMVMCIGSPAAG</sequence>
<dbReference type="Proteomes" id="UP000886743">
    <property type="component" value="Unassembled WGS sequence"/>
</dbReference>
<feature type="transmembrane region" description="Helical" evidence="1">
    <location>
        <begin position="98"/>
        <end position="117"/>
    </location>
</feature>
<gene>
    <name evidence="3" type="primary">spoIIIAE</name>
    <name evidence="3" type="ORF">IAC74_06520</name>
</gene>
<dbReference type="Pfam" id="PF09546">
    <property type="entry name" value="Spore_III_AE"/>
    <property type="match status" value="1"/>
</dbReference>
<proteinExistence type="predicted"/>
<keyword evidence="1" id="KW-1133">Transmembrane helix</keyword>
<keyword evidence="2" id="KW-0732">Signal</keyword>
<feature type="transmembrane region" description="Helical" evidence="1">
    <location>
        <begin position="308"/>
        <end position="338"/>
    </location>
</feature>
<dbReference type="NCBIfam" id="TIGR02829">
    <property type="entry name" value="spore_III_AE"/>
    <property type="match status" value="1"/>
</dbReference>
<feature type="transmembrane region" description="Helical" evidence="1">
    <location>
        <begin position="129"/>
        <end position="150"/>
    </location>
</feature>
<reference evidence="3" key="2">
    <citation type="journal article" date="2021" name="PeerJ">
        <title>Extensive microbial diversity within the chicken gut microbiome revealed by metagenomics and culture.</title>
        <authorList>
            <person name="Gilroy R."/>
            <person name="Ravi A."/>
            <person name="Getino M."/>
            <person name="Pursley I."/>
            <person name="Horton D.L."/>
            <person name="Alikhan N.F."/>
            <person name="Baker D."/>
            <person name="Gharbi K."/>
            <person name="Hall N."/>
            <person name="Watson M."/>
            <person name="Adriaenssens E.M."/>
            <person name="Foster-Nyarko E."/>
            <person name="Jarju S."/>
            <person name="Secka A."/>
            <person name="Antonio M."/>
            <person name="Oren A."/>
            <person name="Chaudhuri R.R."/>
            <person name="La Ragione R."/>
            <person name="Hildebrand F."/>
            <person name="Pallen M.J."/>
        </authorList>
    </citation>
    <scope>NUCLEOTIDE SEQUENCE</scope>
    <source>
        <strain evidence="3">4920</strain>
    </source>
</reference>